<evidence type="ECO:0000313" key="20">
    <source>
        <dbReference type="WBParaSite" id="DME_0000530101-mRNA-1"/>
    </source>
</evidence>
<gene>
    <name evidence="17" type="ORF">DME_LOCUS9100</name>
</gene>
<dbReference type="InterPro" id="IPR002130">
    <property type="entry name" value="Cyclophilin-type_PPIase_dom"/>
</dbReference>
<dbReference type="PROSITE" id="PS50072">
    <property type="entry name" value="CSA_PPIASE_2"/>
    <property type="match status" value="1"/>
</dbReference>
<keyword evidence="10" id="KW-0413">Isomerase</keyword>
<dbReference type="HAMAP" id="MF_00147_B">
    <property type="entry name" value="TIM_B"/>
    <property type="match status" value="1"/>
</dbReference>
<evidence type="ECO:0000256" key="6">
    <source>
        <dbReference type="ARBA" id="ARBA00011738"/>
    </source>
</evidence>
<evidence type="ECO:0000256" key="7">
    <source>
        <dbReference type="ARBA" id="ARBA00019397"/>
    </source>
</evidence>
<dbReference type="CDD" id="cd00311">
    <property type="entry name" value="TIM"/>
    <property type="match status" value="1"/>
</dbReference>
<dbReference type="Pfam" id="PF00160">
    <property type="entry name" value="Pro_isomerase"/>
    <property type="match status" value="1"/>
</dbReference>
<name>A0A158Q4N9_DRAME</name>
<proteinExistence type="inferred from homology"/>
<dbReference type="FunFam" id="3.20.20.70:FF:000025">
    <property type="entry name" value="Triosephosphate isomerase"/>
    <property type="match status" value="1"/>
</dbReference>
<dbReference type="InterPro" id="IPR029000">
    <property type="entry name" value="Cyclophilin-like_dom_sf"/>
</dbReference>
<evidence type="ECO:0000256" key="1">
    <source>
        <dbReference type="ARBA" id="ARBA00004123"/>
    </source>
</evidence>
<dbReference type="SUPFAM" id="SSF51351">
    <property type="entry name" value="Triosephosphate isomerase (TIM)"/>
    <property type="match status" value="1"/>
</dbReference>
<accession>A0A158Q4N9</accession>
<evidence type="ECO:0000259" key="16">
    <source>
        <dbReference type="PROSITE" id="PS50072"/>
    </source>
</evidence>
<feature type="domain" description="PPIase cyclophilin-type" evidence="16">
    <location>
        <begin position="294"/>
        <end position="441"/>
    </location>
</feature>
<dbReference type="GO" id="GO:0006094">
    <property type="term" value="P:gluconeogenesis"/>
    <property type="evidence" value="ECO:0007669"/>
    <property type="project" value="UniProtKB-KW"/>
</dbReference>
<evidence type="ECO:0000256" key="15">
    <source>
        <dbReference type="SAM" id="Coils"/>
    </source>
</evidence>
<organism evidence="18 20">
    <name type="scientific">Dracunculus medinensis</name>
    <name type="common">Guinea worm</name>
    <dbReference type="NCBI Taxonomy" id="318479"/>
    <lineage>
        <taxon>Eukaryota</taxon>
        <taxon>Metazoa</taxon>
        <taxon>Ecdysozoa</taxon>
        <taxon>Nematoda</taxon>
        <taxon>Chromadorea</taxon>
        <taxon>Rhabditida</taxon>
        <taxon>Spirurina</taxon>
        <taxon>Dracunculoidea</taxon>
        <taxon>Dracunculidae</taxon>
        <taxon>Dracunculus</taxon>
    </lineage>
</organism>
<dbReference type="InterPro" id="IPR022896">
    <property type="entry name" value="TrioseP_Isoase_bac/euk"/>
</dbReference>
<evidence type="ECO:0000256" key="5">
    <source>
        <dbReference type="ARBA" id="ARBA00007422"/>
    </source>
</evidence>
<dbReference type="InterPro" id="IPR020892">
    <property type="entry name" value="Cyclophilin-type_PPIase_CS"/>
</dbReference>
<dbReference type="GO" id="GO:0006457">
    <property type="term" value="P:protein folding"/>
    <property type="evidence" value="ECO:0007669"/>
    <property type="project" value="InterPro"/>
</dbReference>
<keyword evidence="15" id="KW-0175">Coiled coil</keyword>
<dbReference type="STRING" id="318479.A0A158Q4N9"/>
<evidence type="ECO:0000313" key="17">
    <source>
        <dbReference type="EMBL" id="VDN59127.1"/>
    </source>
</evidence>
<dbReference type="InterPro" id="IPR020861">
    <property type="entry name" value="Triosephosphate_isomerase_AS"/>
</dbReference>
<dbReference type="GO" id="GO:0019563">
    <property type="term" value="P:glycerol catabolic process"/>
    <property type="evidence" value="ECO:0007669"/>
    <property type="project" value="TreeGrafter"/>
</dbReference>
<dbReference type="InterPro" id="IPR013785">
    <property type="entry name" value="Aldolase_TIM"/>
</dbReference>
<dbReference type="PANTHER" id="PTHR21139:SF2">
    <property type="entry name" value="TRIOSEPHOSPHATE ISOMERASE"/>
    <property type="match status" value="1"/>
</dbReference>
<dbReference type="InterPro" id="IPR035990">
    <property type="entry name" value="TIM_sf"/>
</dbReference>
<dbReference type="GO" id="GO:0005829">
    <property type="term" value="C:cytosol"/>
    <property type="evidence" value="ECO:0007669"/>
    <property type="project" value="TreeGrafter"/>
</dbReference>
<evidence type="ECO:0000256" key="2">
    <source>
        <dbReference type="ARBA" id="ARBA00004680"/>
    </source>
</evidence>
<reference evidence="17 19" key="2">
    <citation type="submission" date="2018-11" db="EMBL/GenBank/DDBJ databases">
        <authorList>
            <consortium name="Pathogen Informatics"/>
        </authorList>
    </citation>
    <scope>NUCLEOTIDE SEQUENCE [LARGE SCALE GENOMIC DNA]</scope>
</reference>
<comment type="similarity">
    <text evidence="5">Belongs to the triosephosphate isomerase family.</text>
</comment>
<evidence type="ECO:0000256" key="14">
    <source>
        <dbReference type="ARBA" id="ARBA00046368"/>
    </source>
</evidence>
<comment type="pathway">
    <text evidence="2">Carbohydrate degradation; glycolysis; D-glyceraldehyde 3-phosphate from glycerone phosphate: step 1/1.</text>
</comment>
<evidence type="ECO:0000256" key="9">
    <source>
        <dbReference type="ARBA" id="ARBA00023152"/>
    </source>
</evidence>
<dbReference type="EMBL" id="UYYG01001176">
    <property type="protein sequence ID" value="VDN59127.1"/>
    <property type="molecule type" value="Genomic_DNA"/>
</dbReference>
<dbReference type="PROSITE" id="PS00170">
    <property type="entry name" value="CSA_PPIASE_1"/>
    <property type="match status" value="1"/>
</dbReference>
<dbReference type="WBParaSite" id="DME_0000530101-mRNA-1">
    <property type="protein sequence ID" value="DME_0000530101-mRNA-1"/>
    <property type="gene ID" value="DME_0000530101"/>
</dbReference>
<dbReference type="Proteomes" id="UP000038040">
    <property type="component" value="Unplaced"/>
</dbReference>
<dbReference type="Gene3D" id="2.40.100.10">
    <property type="entry name" value="Cyclophilin-like"/>
    <property type="match status" value="1"/>
</dbReference>
<dbReference type="AlphaFoldDB" id="A0A158Q4N9"/>
<dbReference type="PROSITE" id="PS51440">
    <property type="entry name" value="TIM_2"/>
    <property type="match status" value="1"/>
</dbReference>
<evidence type="ECO:0000256" key="11">
    <source>
        <dbReference type="ARBA" id="ARBA00023242"/>
    </source>
</evidence>
<dbReference type="GO" id="GO:0003755">
    <property type="term" value="F:peptidyl-prolyl cis-trans isomerase activity"/>
    <property type="evidence" value="ECO:0007669"/>
    <property type="project" value="InterPro"/>
</dbReference>
<keyword evidence="8" id="KW-0312">Gluconeogenesis</keyword>
<keyword evidence="19" id="KW-1185">Reference proteome</keyword>
<dbReference type="OrthoDB" id="6715177at2759"/>
<evidence type="ECO:0000313" key="18">
    <source>
        <dbReference type="Proteomes" id="UP000038040"/>
    </source>
</evidence>
<evidence type="ECO:0000256" key="3">
    <source>
        <dbReference type="ARBA" id="ARBA00004742"/>
    </source>
</evidence>
<evidence type="ECO:0000256" key="13">
    <source>
        <dbReference type="ARBA" id="ARBA00042090"/>
    </source>
</evidence>
<dbReference type="PANTHER" id="PTHR21139">
    <property type="entry name" value="TRIOSEPHOSPHATE ISOMERASE"/>
    <property type="match status" value="1"/>
</dbReference>
<feature type="coiled-coil region" evidence="15">
    <location>
        <begin position="589"/>
        <end position="616"/>
    </location>
</feature>
<dbReference type="GO" id="GO:0046166">
    <property type="term" value="P:glyceraldehyde-3-phosphate biosynthetic process"/>
    <property type="evidence" value="ECO:0007669"/>
    <property type="project" value="TreeGrafter"/>
</dbReference>
<protein>
    <recommendedName>
        <fullName evidence="12">Spliceosome-associated protein CWC27 homolog</fullName>
    </recommendedName>
    <alternativeName>
        <fullName evidence="13">Probable inactive peptidyl-prolyl cis-trans isomerase CWC27 homolog</fullName>
    </alternativeName>
    <alternativeName>
        <fullName evidence="7">Triosephosphate isomerase</fullName>
    </alternativeName>
</protein>
<dbReference type="FunFam" id="2.40.100.10:FF:000007">
    <property type="entry name" value="Peptidyl-prolyl cis-trans isomerase CWC27 homolog"/>
    <property type="match status" value="1"/>
</dbReference>
<comment type="similarity">
    <text evidence="4">Belongs to the cyclophilin-type PPIase family.</text>
</comment>
<dbReference type="GO" id="GO:0005634">
    <property type="term" value="C:nucleus"/>
    <property type="evidence" value="ECO:0007669"/>
    <property type="project" value="UniProtKB-SubCell"/>
</dbReference>
<dbReference type="InterPro" id="IPR000652">
    <property type="entry name" value="Triosephosphate_isomerase"/>
</dbReference>
<dbReference type="GO" id="GO:0006096">
    <property type="term" value="P:glycolytic process"/>
    <property type="evidence" value="ECO:0007669"/>
    <property type="project" value="UniProtKB-KW"/>
</dbReference>
<dbReference type="Gene3D" id="3.20.20.70">
    <property type="entry name" value="Aldolase class I"/>
    <property type="match status" value="1"/>
</dbReference>
<evidence type="ECO:0000256" key="4">
    <source>
        <dbReference type="ARBA" id="ARBA00007365"/>
    </source>
</evidence>
<dbReference type="Proteomes" id="UP000274756">
    <property type="component" value="Unassembled WGS sequence"/>
</dbReference>
<dbReference type="GO" id="GO:0004807">
    <property type="term" value="F:triose-phosphate isomerase activity"/>
    <property type="evidence" value="ECO:0007669"/>
    <property type="project" value="InterPro"/>
</dbReference>
<comment type="pathway">
    <text evidence="3">Carbohydrate biosynthesis; gluconeogenesis.</text>
</comment>
<dbReference type="PROSITE" id="PS00171">
    <property type="entry name" value="TIM_1"/>
    <property type="match status" value="1"/>
</dbReference>
<dbReference type="Pfam" id="PF00121">
    <property type="entry name" value="TIM"/>
    <property type="match status" value="1"/>
</dbReference>
<keyword evidence="11" id="KW-0539">Nucleus</keyword>
<comment type="subcellular location">
    <subcellularLocation>
        <location evidence="1">Nucleus</location>
    </subcellularLocation>
</comment>
<evidence type="ECO:0000256" key="10">
    <source>
        <dbReference type="ARBA" id="ARBA00023235"/>
    </source>
</evidence>
<reference evidence="20" key="1">
    <citation type="submission" date="2016-04" db="UniProtKB">
        <authorList>
            <consortium name="WormBaseParasite"/>
        </authorList>
    </citation>
    <scope>IDENTIFICATION</scope>
</reference>
<evidence type="ECO:0000256" key="12">
    <source>
        <dbReference type="ARBA" id="ARBA00040027"/>
    </source>
</evidence>
<keyword evidence="9" id="KW-0324">Glycolysis</keyword>
<comment type="subunit">
    <text evidence="14">Part of the activated spliceosome B/catalytic step 1 spliceosome, one of the forms of the spliceosome which has a well-formed active site but still cannot catalyze the branching reaction and is composed at least of 52 proteins, the U2, U5 and U6 snRNAs and the pre-mRNA. Recruited during early steps of activated spliceosome B maturation, it is probably one of the first proteins released from this complex as he matures to the spliceosome C complex. Component of the minor spliceosome, which splices U12-type introns.</text>
</comment>
<dbReference type="SUPFAM" id="SSF50891">
    <property type="entry name" value="Cyclophilin-like"/>
    <property type="match status" value="1"/>
</dbReference>
<dbReference type="CDD" id="cd01925">
    <property type="entry name" value="cyclophilin_CeCYP16-like"/>
    <property type="match status" value="1"/>
</dbReference>
<dbReference type="NCBIfam" id="TIGR00419">
    <property type="entry name" value="tim"/>
    <property type="match status" value="1"/>
</dbReference>
<sequence>MSRKFLVGGNWKMNGDKKMIDGIIAFLNESCCSPNVEVVVAPPFPYLAYVKDKVKPEIQISAQNAYKVPKGAFTGEISPAMIKDLGLHWVILGHSERRHIFGESDLLVAEKVVHAVETGLYIIFCCGEKIEEREAGKTKEVNFRQIQALIDKNVDWNKIVIAYEPVWAIGTGKTATPEQAQEVHAWIREFLKEKISAKVSNATRILYGGSVTAENAQELARKPDVDGFLVGDFPEENFEGLEKEVTNIWHGCHHLETASQVHFDSRNLQKYTNYFSMSSIYITEPATSGKVCLHTTVGPIDIELWSKECPLACRNFIQLCMEGYYNNTKFHRLIKNFIVQGGDPTNTGMGGESIYSQPFKNEFHQRLKFCRRGLLGMASENGANGSQFFFTLGATPDLDKKHTLFGKVVGDTLFNMLRLGECEVLHDDKPCIENKIIRVEILDNPFSDIVLRISTKKKKSKEKQKQKTEEKKYFSFFWQNGPLLNLSLLSFGMEAQEDEDELSIANAKFKSKGISAHDVLNDEKLSKELAVDTEQLINCERRLDSDESENELSRIRQRFLKKRPKMNADMTKENENEVDLDDVVKQETLEKRKKKLEEITAEVKSMQKAYIKALRQPKKQMENDAEDEPKSEAMKVYMAMKSKFTDISKTMHKSKDPRRQDQTLNLMKKFESKLMESSHEAQPVLSDNAFKLKSDGSTLEPINSAPDNAEAGDSQLGKLDLDDAVDLKFDELMVHKIIAAPELTFVSKAKDANIREEIEDWYSLDDPRNKMNKRRRGEK</sequence>
<evidence type="ECO:0000313" key="19">
    <source>
        <dbReference type="Proteomes" id="UP000274756"/>
    </source>
</evidence>
<evidence type="ECO:0000256" key="8">
    <source>
        <dbReference type="ARBA" id="ARBA00022432"/>
    </source>
</evidence>
<dbReference type="PRINTS" id="PR00153">
    <property type="entry name" value="CSAPPISMRASE"/>
</dbReference>
<comment type="subunit">
    <text evidence="6">Homodimer.</text>
</comment>